<dbReference type="Proteomes" id="UP000215914">
    <property type="component" value="Unassembled WGS sequence"/>
</dbReference>
<proteinExistence type="predicted"/>
<evidence type="ECO:0000256" key="1">
    <source>
        <dbReference type="SAM" id="MobiDB-lite"/>
    </source>
</evidence>
<evidence type="ECO:0000313" key="2">
    <source>
        <dbReference type="EMBL" id="KAF5800876.1"/>
    </source>
</evidence>
<dbReference type="EMBL" id="MNCJ02000321">
    <property type="protein sequence ID" value="KAF5800876.1"/>
    <property type="molecule type" value="Genomic_DNA"/>
</dbReference>
<organism evidence="2 3">
    <name type="scientific">Helianthus annuus</name>
    <name type="common">Common sunflower</name>
    <dbReference type="NCBI Taxonomy" id="4232"/>
    <lineage>
        <taxon>Eukaryota</taxon>
        <taxon>Viridiplantae</taxon>
        <taxon>Streptophyta</taxon>
        <taxon>Embryophyta</taxon>
        <taxon>Tracheophyta</taxon>
        <taxon>Spermatophyta</taxon>
        <taxon>Magnoliopsida</taxon>
        <taxon>eudicotyledons</taxon>
        <taxon>Gunneridae</taxon>
        <taxon>Pentapetalae</taxon>
        <taxon>asterids</taxon>
        <taxon>campanulids</taxon>
        <taxon>Asterales</taxon>
        <taxon>Asteraceae</taxon>
        <taxon>Asteroideae</taxon>
        <taxon>Heliantheae alliance</taxon>
        <taxon>Heliantheae</taxon>
        <taxon>Helianthus</taxon>
    </lineage>
</organism>
<accession>A0A9K3IPY1</accession>
<keyword evidence="3" id="KW-1185">Reference proteome</keyword>
<reference evidence="2" key="2">
    <citation type="submission" date="2020-06" db="EMBL/GenBank/DDBJ databases">
        <title>Helianthus annuus Genome sequencing and assembly Release 2.</title>
        <authorList>
            <person name="Gouzy J."/>
            <person name="Langlade N."/>
            <person name="Munos S."/>
        </authorList>
    </citation>
    <scope>NUCLEOTIDE SEQUENCE</scope>
    <source>
        <tissue evidence="2">Leaves</tissue>
    </source>
</reference>
<gene>
    <name evidence="2" type="ORF">HanXRQr2_Chr06g0241671</name>
</gene>
<evidence type="ECO:0000313" key="3">
    <source>
        <dbReference type="Proteomes" id="UP000215914"/>
    </source>
</evidence>
<dbReference type="Gramene" id="mRNA:HanXRQr2_Chr06g0241671">
    <property type="protein sequence ID" value="CDS:HanXRQr2_Chr06g0241671.1"/>
    <property type="gene ID" value="HanXRQr2_Chr06g0241671"/>
</dbReference>
<protein>
    <submittedName>
        <fullName evidence="2">Uncharacterized protein</fullName>
    </submittedName>
</protein>
<reference evidence="2" key="1">
    <citation type="journal article" date="2017" name="Nature">
        <title>The sunflower genome provides insights into oil metabolism, flowering and Asterid evolution.</title>
        <authorList>
            <person name="Badouin H."/>
            <person name="Gouzy J."/>
            <person name="Grassa C.J."/>
            <person name="Murat F."/>
            <person name="Staton S.E."/>
            <person name="Cottret L."/>
            <person name="Lelandais-Briere C."/>
            <person name="Owens G.L."/>
            <person name="Carrere S."/>
            <person name="Mayjonade B."/>
            <person name="Legrand L."/>
            <person name="Gill N."/>
            <person name="Kane N.C."/>
            <person name="Bowers J.E."/>
            <person name="Hubner S."/>
            <person name="Bellec A."/>
            <person name="Berard A."/>
            <person name="Berges H."/>
            <person name="Blanchet N."/>
            <person name="Boniface M.C."/>
            <person name="Brunel D."/>
            <person name="Catrice O."/>
            <person name="Chaidir N."/>
            <person name="Claudel C."/>
            <person name="Donnadieu C."/>
            <person name="Faraut T."/>
            <person name="Fievet G."/>
            <person name="Helmstetter N."/>
            <person name="King M."/>
            <person name="Knapp S.J."/>
            <person name="Lai Z."/>
            <person name="Le Paslier M.C."/>
            <person name="Lippi Y."/>
            <person name="Lorenzon L."/>
            <person name="Mandel J.R."/>
            <person name="Marage G."/>
            <person name="Marchand G."/>
            <person name="Marquand E."/>
            <person name="Bret-Mestries E."/>
            <person name="Morien E."/>
            <person name="Nambeesan S."/>
            <person name="Nguyen T."/>
            <person name="Pegot-Espagnet P."/>
            <person name="Pouilly N."/>
            <person name="Raftis F."/>
            <person name="Sallet E."/>
            <person name="Schiex T."/>
            <person name="Thomas J."/>
            <person name="Vandecasteele C."/>
            <person name="Vares D."/>
            <person name="Vear F."/>
            <person name="Vautrin S."/>
            <person name="Crespi M."/>
            <person name="Mangin B."/>
            <person name="Burke J.M."/>
            <person name="Salse J."/>
            <person name="Munos S."/>
            <person name="Vincourt P."/>
            <person name="Rieseberg L.H."/>
            <person name="Langlade N.B."/>
        </authorList>
    </citation>
    <scope>NUCLEOTIDE SEQUENCE</scope>
    <source>
        <tissue evidence="2">Leaves</tissue>
    </source>
</reference>
<dbReference type="AlphaFoldDB" id="A0A9K3IPY1"/>
<feature type="region of interest" description="Disordered" evidence="1">
    <location>
        <begin position="1"/>
        <end position="47"/>
    </location>
</feature>
<name>A0A9K3IPY1_HELAN</name>
<sequence>MDSRLPSKPPHQPYHYNLSSPYPNRDLYPSIPYTPSPSSHTPYPISAFRLDPSPSPSPFPSPIQLNSHYPPHVSYYSYSSNHRHFSTHLSTSTPPYYPQH</sequence>
<comment type="caution">
    <text evidence="2">The sequence shown here is derived from an EMBL/GenBank/DDBJ whole genome shotgun (WGS) entry which is preliminary data.</text>
</comment>
<feature type="compositionally biased region" description="Low complexity" evidence="1">
    <location>
        <begin position="28"/>
        <end position="46"/>
    </location>
</feature>